<evidence type="ECO:0000313" key="3">
    <source>
        <dbReference type="Proteomes" id="UP001551189"/>
    </source>
</evidence>
<reference evidence="2 3" key="1">
    <citation type="submission" date="2024-06" db="EMBL/GenBank/DDBJ databases">
        <title>The Natural Products Discovery Center: Release of the First 8490 Sequenced Strains for Exploring Actinobacteria Biosynthetic Diversity.</title>
        <authorList>
            <person name="Kalkreuter E."/>
            <person name="Kautsar S.A."/>
            <person name="Yang D."/>
            <person name="Bader C.D."/>
            <person name="Teijaro C.N."/>
            <person name="Fluegel L."/>
            <person name="Davis C.M."/>
            <person name="Simpson J.R."/>
            <person name="Lauterbach L."/>
            <person name="Steele A.D."/>
            <person name="Gui C."/>
            <person name="Meng S."/>
            <person name="Li G."/>
            <person name="Viehrig K."/>
            <person name="Ye F."/>
            <person name="Su P."/>
            <person name="Kiefer A.F."/>
            <person name="Nichols A."/>
            <person name="Cepeda A.J."/>
            <person name="Yan W."/>
            <person name="Fan B."/>
            <person name="Jiang Y."/>
            <person name="Adhikari A."/>
            <person name="Zheng C.-J."/>
            <person name="Schuster L."/>
            <person name="Cowan T.M."/>
            <person name="Smanski M.J."/>
            <person name="Chevrette M.G."/>
            <person name="De Carvalho L.P.S."/>
            <person name="Shen B."/>
        </authorList>
    </citation>
    <scope>NUCLEOTIDE SEQUENCE [LARGE SCALE GENOMIC DNA]</scope>
    <source>
        <strain evidence="2 3">NPDC046851</strain>
    </source>
</reference>
<protein>
    <submittedName>
        <fullName evidence="2">Uncharacterized protein</fullName>
    </submittedName>
</protein>
<gene>
    <name evidence="2" type="ORF">ABZ931_35585</name>
</gene>
<name>A0ABV3BA02_9ACTN</name>
<evidence type="ECO:0000256" key="1">
    <source>
        <dbReference type="SAM" id="MobiDB-lite"/>
    </source>
</evidence>
<evidence type="ECO:0000313" key="2">
    <source>
        <dbReference type="EMBL" id="MEU6806273.1"/>
    </source>
</evidence>
<dbReference type="Gene3D" id="3.90.380.10">
    <property type="entry name" value="Naphthalene 1,2-dioxygenase Alpha Subunit, Chain A, domain 1"/>
    <property type="match status" value="1"/>
</dbReference>
<proteinExistence type="predicted"/>
<dbReference type="PRINTS" id="PR00090">
    <property type="entry name" value="RNGDIOXGNASE"/>
</dbReference>
<accession>A0ABV3BA02</accession>
<dbReference type="InterPro" id="IPR001663">
    <property type="entry name" value="Rng_hydr_dOase-A"/>
</dbReference>
<feature type="region of interest" description="Disordered" evidence="1">
    <location>
        <begin position="83"/>
        <end position="116"/>
    </location>
</feature>
<dbReference type="SUPFAM" id="SSF50022">
    <property type="entry name" value="ISP domain"/>
    <property type="match status" value="1"/>
</dbReference>
<dbReference type="InterPro" id="IPR036922">
    <property type="entry name" value="Rieske_2Fe-2S_sf"/>
</dbReference>
<dbReference type="Proteomes" id="UP001551189">
    <property type="component" value="Unassembled WGS sequence"/>
</dbReference>
<comment type="caution">
    <text evidence="2">The sequence shown here is derived from an EMBL/GenBank/DDBJ whole genome shotgun (WGS) entry which is preliminary data.</text>
</comment>
<organism evidence="2 3">
    <name type="scientific">Streptomyces neyagawaensis</name>
    <dbReference type="NCBI Taxonomy" id="42238"/>
    <lineage>
        <taxon>Bacteria</taxon>
        <taxon>Bacillati</taxon>
        <taxon>Actinomycetota</taxon>
        <taxon>Actinomycetes</taxon>
        <taxon>Kitasatosporales</taxon>
        <taxon>Streptomycetaceae</taxon>
        <taxon>Streptomyces</taxon>
    </lineage>
</organism>
<dbReference type="EMBL" id="JBEYXT010000288">
    <property type="protein sequence ID" value="MEU6806273.1"/>
    <property type="molecule type" value="Genomic_DNA"/>
</dbReference>
<keyword evidence="3" id="KW-1185">Reference proteome</keyword>
<dbReference type="RefSeq" id="WP_359701797.1">
    <property type="nucleotide sequence ID" value="NZ_JBEYXT010000288.1"/>
</dbReference>
<sequence>MGVGTDAQRDLGGAVTSADVSACFDLDRWLIDRTIFSDQALYEQELRRVFAPSRLFLAHGSQFTKPGDFFTTYVAGSDAAAVGTATPPARGEKRTFPAVDRPPGGRSVPGVSTSPGSRVFPVGSTVVPLCGTPA</sequence>
<dbReference type="Gene3D" id="2.102.10.10">
    <property type="entry name" value="Rieske [2Fe-2S] iron-sulphur domain"/>
    <property type="match status" value="1"/>
</dbReference>